<comment type="similarity">
    <text evidence="1">Belongs to the acetyltransferase family.</text>
</comment>
<dbReference type="PANTHER" id="PTHR10545">
    <property type="entry name" value="DIAMINE N-ACETYLTRANSFERASE"/>
    <property type="match status" value="1"/>
</dbReference>
<dbReference type="SUPFAM" id="SSF55729">
    <property type="entry name" value="Acyl-CoA N-acyltransferases (Nat)"/>
    <property type="match status" value="1"/>
</dbReference>
<dbReference type="EMBL" id="MIEK01000002">
    <property type="protein sequence ID" value="OEH83851.1"/>
    <property type="molecule type" value="Genomic_DNA"/>
</dbReference>
<keyword evidence="2 5" id="KW-0808">Transferase</keyword>
<name>A0A1E5L1A8_9ENTE</name>
<dbReference type="OrthoDB" id="9792929at2"/>
<evidence type="ECO:0000313" key="6">
    <source>
        <dbReference type="Proteomes" id="UP000095256"/>
    </source>
</evidence>
<evidence type="ECO:0000313" key="5">
    <source>
        <dbReference type="EMBL" id="OEH83851.1"/>
    </source>
</evidence>
<protein>
    <submittedName>
        <fullName evidence="5">GNAT family N-acetyltransferase</fullName>
    </submittedName>
</protein>
<dbReference type="STRING" id="762845.BCR26_07575"/>
<organism evidence="5 6">
    <name type="scientific">Enterococcus rivorum</name>
    <dbReference type="NCBI Taxonomy" id="762845"/>
    <lineage>
        <taxon>Bacteria</taxon>
        <taxon>Bacillati</taxon>
        <taxon>Bacillota</taxon>
        <taxon>Bacilli</taxon>
        <taxon>Lactobacillales</taxon>
        <taxon>Enterococcaceae</taxon>
        <taxon>Enterococcus</taxon>
    </lineage>
</organism>
<evidence type="ECO:0000256" key="1">
    <source>
        <dbReference type="ARBA" id="ARBA00008694"/>
    </source>
</evidence>
<keyword evidence="6" id="KW-1185">Reference proteome</keyword>
<dbReference type="PROSITE" id="PS51186">
    <property type="entry name" value="GNAT"/>
    <property type="match status" value="1"/>
</dbReference>
<proteinExistence type="inferred from homology"/>
<comment type="caution">
    <text evidence="5">The sequence shown here is derived from an EMBL/GenBank/DDBJ whole genome shotgun (WGS) entry which is preliminary data.</text>
</comment>
<dbReference type="CDD" id="cd04301">
    <property type="entry name" value="NAT_SF"/>
    <property type="match status" value="1"/>
</dbReference>
<gene>
    <name evidence="5" type="ORF">BCR26_07575</name>
</gene>
<dbReference type="GO" id="GO:0008080">
    <property type="term" value="F:N-acetyltransferase activity"/>
    <property type="evidence" value="ECO:0007669"/>
    <property type="project" value="TreeGrafter"/>
</dbReference>
<dbReference type="Pfam" id="PF00583">
    <property type="entry name" value="Acetyltransf_1"/>
    <property type="match status" value="1"/>
</dbReference>
<evidence type="ECO:0000256" key="3">
    <source>
        <dbReference type="ARBA" id="ARBA00023315"/>
    </source>
</evidence>
<keyword evidence="3" id="KW-0012">Acyltransferase</keyword>
<dbReference type="InterPro" id="IPR051016">
    <property type="entry name" value="Diverse_Substrate_AcTransf"/>
</dbReference>
<dbReference type="InterPro" id="IPR016181">
    <property type="entry name" value="Acyl_CoA_acyltransferase"/>
</dbReference>
<dbReference type="Gene3D" id="3.40.630.30">
    <property type="match status" value="1"/>
</dbReference>
<dbReference type="InterPro" id="IPR000182">
    <property type="entry name" value="GNAT_dom"/>
</dbReference>
<sequence>MLAYREATKEDIPLIYKYIKELAAYEGLADEVTTNEQILEEWIFDKKGAEVIFPEIEGKEIGFCLYFYNFSTFLGRSGLYIEDLFIEEKYRGKGYGKQLLNKMFQIAKEKQLGRVEWWCLDENKASIDFYKAQGAQPMDEWTVFRVETKDV</sequence>
<dbReference type="Proteomes" id="UP000095256">
    <property type="component" value="Unassembled WGS sequence"/>
</dbReference>
<feature type="domain" description="N-acetyltransferase" evidence="4">
    <location>
        <begin position="2"/>
        <end position="151"/>
    </location>
</feature>
<dbReference type="RefSeq" id="WP_069697201.1">
    <property type="nucleotide sequence ID" value="NZ_JAGGMA010000009.1"/>
</dbReference>
<evidence type="ECO:0000256" key="2">
    <source>
        <dbReference type="ARBA" id="ARBA00022679"/>
    </source>
</evidence>
<dbReference type="PANTHER" id="PTHR10545:SF29">
    <property type="entry name" value="GH14572P-RELATED"/>
    <property type="match status" value="1"/>
</dbReference>
<dbReference type="FunFam" id="3.40.630.30:FF:000064">
    <property type="entry name" value="GNAT family acetyltransferase"/>
    <property type="match status" value="1"/>
</dbReference>
<evidence type="ECO:0000259" key="4">
    <source>
        <dbReference type="PROSITE" id="PS51186"/>
    </source>
</evidence>
<reference evidence="5 6" key="1">
    <citation type="submission" date="2016-09" db="EMBL/GenBank/DDBJ databases">
        <authorList>
            <person name="Capua I."/>
            <person name="De Benedictis P."/>
            <person name="Joannis T."/>
            <person name="Lombin L.H."/>
            <person name="Cattoli G."/>
        </authorList>
    </citation>
    <scope>NUCLEOTIDE SEQUENCE [LARGE SCALE GENOMIC DNA]</scope>
    <source>
        <strain evidence="5 6">LMG 25899</strain>
    </source>
</reference>
<dbReference type="AlphaFoldDB" id="A0A1E5L1A8"/>
<accession>A0A1E5L1A8</accession>